<sequence length="162" mass="17675">MWCWCAAVRSRSSGITVPRSRRVHCSRARAVRWTEAACRAGGARVPAQWHSVSSRRRRAKARARGRREGRGRAGGGQWPERAGRQAGAIARTRRGMARCGRACGSAVGPPATVSVFGFPLIALLSQRLLPVCHTPSATRHRGLQAETRTQEGTMSKVHRSLT</sequence>
<feature type="compositionally biased region" description="Basic residues" evidence="1">
    <location>
        <begin position="53"/>
        <end position="65"/>
    </location>
</feature>
<feature type="region of interest" description="Disordered" evidence="1">
    <location>
        <begin position="140"/>
        <end position="162"/>
    </location>
</feature>
<accession>A0A165GNE8</accession>
<evidence type="ECO:0000313" key="3">
    <source>
        <dbReference type="Proteomes" id="UP000076842"/>
    </source>
</evidence>
<dbReference type="Proteomes" id="UP000076842">
    <property type="component" value="Unassembled WGS sequence"/>
</dbReference>
<reference evidence="2 3" key="1">
    <citation type="journal article" date="2016" name="Mol. Biol. Evol.">
        <title>Comparative Genomics of Early-Diverging Mushroom-Forming Fungi Provides Insights into the Origins of Lignocellulose Decay Capabilities.</title>
        <authorList>
            <person name="Nagy L.G."/>
            <person name="Riley R."/>
            <person name="Tritt A."/>
            <person name="Adam C."/>
            <person name="Daum C."/>
            <person name="Floudas D."/>
            <person name="Sun H."/>
            <person name="Yadav J.S."/>
            <person name="Pangilinan J."/>
            <person name="Larsson K.H."/>
            <person name="Matsuura K."/>
            <person name="Barry K."/>
            <person name="Labutti K."/>
            <person name="Kuo R."/>
            <person name="Ohm R.A."/>
            <person name="Bhattacharya S.S."/>
            <person name="Shirouzu T."/>
            <person name="Yoshinaga Y."/>
            <person name="Martin F.M."/>
            <person name="Grigoriev I.V."/>
            <person name="Hibbett D.S."/>
        </authorList>
    </citation>
    <scope>NUCLEOTIDE SEQUENCE [LARGE SCALE GENOMIC DNA]</scope>
    <source>
        <strain evidence="2 3">HHB12733</strain>
    </source>
</reference>
<proteinExistence type="predicted"/>
<organism evidence="2 3">
    <name type="scientific">Calocera cornea HHB12733</name>
    <dbReference type="NCBI Taxonomy" id="1353952"/>
    <lineage>
        <taxon>Eukaryota</taxon>
        <taxon>Fungi</taxon>
        <taxon>Dikarya</taxon>
        <taxon>Basidiomycota</taxon>
        <taxon>Agaricomycotina</taxon>
        <taxon>Dacrymycetes</taxon>
        <taxon>Dacrymycetales</taxon>
        <taxon>Dacrymycetaceae</taxon>
        <taxon>Calocera</taxon>
    </lineage>
</organism>
<keyword evidence="3" id="KW-1185">Reference proteome</keyword>
<dbReference type="EMBL" id="KV423953">
    <property type="protein sequence ID" value="KZT58282.1"/>
    <property type="molecule type" value="Genomic_DNA"/>
</dbReference>
<gene>
    <name evidence="2" type="ORF">CALCODRAFT_255220</name>
</gene>
<feature type="region of interest" description="Disordered" evidence="1">
    <location>
        <begin position="50"/>
        <end position="89"/>
    </location>
</feature>
<evidence type="ECO:0000256" key="1">
    <source>
        <dbReference type="SAM" id="MobiDB-lite"/>
    </source>
</evidence>
<protein>
    <submittedName>
        <fullName evidence="2">Uncharacterized protein</fullName>
    </submittedName>
</protein>
<name>A0A165GNE8_9BASI</name>
<evidence type="ECO:0000313" key="2">
    <source>
        <dbReference type="EMBL" id="KZT58282.1"/>
    </source>
</evidence>
<dbReference type="AlphaFoldDB" id="A0A165GNE8"/>
<dbReference type="InParanoid" id="A0A165GNE8"/>